<keyword evidence="3" id="KW-0328">Glycosyltransferase</keyword>
<proteinExistence type="inferred from homology"/>
<dbReference type="PROSITE" id="PS00375">
    <property type="entry name" value="UDPGT"/>
    <property type="match status" value="1"/>
</dbReference>
<dbReference type="PANTHER" id="PTHR11926:SF774">
    <property type="entry name" value="UDP-GLYCOSYLTRANSFERASE 85A1-RELATED"/>
    <property type="match status" value="1"/>
</dbReference>
<dbReference type="InterPro" id="IPR002213">
    <property type="entry name" value="UDP_glucos_trans"/>
</dbReference>
<evidence type="ECO:0000256" key="2">
    <source>
        <dbReference type="ARBA" id="ARBA00022679"/>
    </source>
</evidence>
<keyword evidence="2 3" id="KW-0808">Transferase</keyword>
<dbReference type="SUPFAM" id="SSF53756">
    <property type="entry name" value="UDP-Glycosyltransferase/glycogen phosphorylase"/>
    <property type="match status" value="1"/>
</dbReference>
<dbReference type="Pfam" id="PF00201">
    <property type="entry name" value="UDPGT"/>
    <property type="match status" value="1"/>
</dbReference>
<name>A0AAW1GSN8_SAPOF</name>
<dbReference type="Proteomes" id="UP001443914">
    <property type="component" value="Unassembled WGS sequence"/>
</dbReference>
<evidence type="ECO:0000313" key="6">
    <source>
        <dbReference type="Proteomes" id="UP001443914"/>
    </source>
</evidence>
<dbReference type="GO" id="GO:0080044">
    <property type="term" value="F:quercetin 7-O-glucosyltransferase activity"/>
    <property type="evidence" value="ECO:0007669"/>
    <property type="project" value="TreeGrafter"/>
</dbReference>
<gene>
    <name evidence="5" type="ORF">RND81_14G209400</name>
</gene>
<dbReference type="CDD" id="cd03784">
    <property type="entry name" value="GT1_Gtf-like"/>
    <property type="match status" value="1"/>
</dbReference>
<dbReference type="EC" id="2.4.1.-" evidence="4"/>
<protein>
    <recommendedName>
        <fullName evidence="4">Glycosyltransferase</fullName>
        <ecNumber evidence="4">2.4.1.-</ecNumber>
    </recommendedName>
</protein>
<dbReference type="GO" id="GO:0016104">
    <property type="term" value="P:triterpenoid biosynthetic process"/>
    <property type="evidence" value="ECO:0007669"/>
    <property type="project" value="UniProtKB-ARBA"/>
</dbReference>
<dbReference type="PANTHER" id="PTHR11926">
    <property type="entry name" value="GLUCOSYL/GLUCURONOSYL TRANSFERASES"/>
    <property type="match status" value="1"/>
</dbReference>
<accession>A0AAW1GSN8</accession>
<evidence type="ECO:0000256" key="1">
    <source>
        <dbReference type="ARBA" id="ARBA00009995"/>
    </source>
</evidence>
<comment type="similarity">
    <text evidence="1 3">Belongs to the UDP-glycosyltransferase family.</text>
</comment>
<comment type="caution">
    <text evidence="5">The sequence shown here is derived from an EMBL/GenBank/DDBJ whole genome shotgun (WGS) entry which is preliminary data.</text>
</comment>
<dbReference type="Gene3D" id="3.40.50.2000">
    <property type="entry name" value="Glycogen Phosphorylase B"/>
    <property type="match status" value="2"/>
</dbReference>
<dbReference type="GO" id="GO:0016135">
    <property type="term" value="P:saponin biosynthetic process"/>
    <property type="evidence" value="ECO:0007669"/>
    <property type="project" value="UniProtKB-ARBA"/>
</dbReference>
<keyword evidence="6" id="KW-1185">Reference proteome</keyword>
<evidence type="ECO:0000256" key="3">
    <source>
        <dbReference type="RuleBase" id="RU003718"/>
    </source>
</evidence>
<dbReference type="InterPro" id="IPR035595">
    <property type="entry name" value="UDP_glycos_trans_CS"/>
</dbReference>
<sequence length="401" mass="45331">MSTKLHAICIPYPAQGHITPMLKLATLLHSKGFYITFVNTEYNHRRLARATELESQDRLEIFWFETMPDGLPHSDLDVTQDIPMLCHAVINEFLTPFKKLFCRVNDPASGSPPITVIVSDGVLPFAADAARELGVVCGLLGYLQYPLLLNKGIVPFQDDLMFNYLMLLVQTVTTSSAPIIFNSFDDFEHEVLHYVSKLISGPFYTIGPLQLQLHKISSQHAVPKPLGSNLWKEDLECLNWLDSKNPRSVVYVSFGIITTMTNENLVEFAWGLANSTHFFLWGRALITSWCDQETVLRHPSVGGFLTHCGWNTTLDTVCGGVPVLCWPFFWEQPTNCWFCCRKWGIGMEIESEVKRVKVEMQVREIMDSEEAVNSSCGSSNLNSELLINDVLLPLKYKYGQN</sequence>
<dbReference type="EMBL" id="JBDFQZ010000014">
    <property type="protein sequence ID" value="KAK9666761.1"/>
    <property type="molecule type" value="Genomic_DNA"/>
</dbReference>
<evidence type="ECO:0000313" key="5">
    <source>
        <dbReference type="EMBL" id="KAK9666761.1"/>
    </source>
</evidence>
<organism evidence="5 6">
    <name type="scientific">Saponaria officinalis</name>
    <name type="common">Common soapwort</name>
    <name type="synonym">Lychnis saponaria</name>
    <dbReference type="NCBI Taxonomy" id="3572"/>
    <lineage>
        <taxon>Eukaryota</taxon>
        <taxon>Viridiplantae</taxon>
        <taxon>Streptophyta</taxon>
        <taxon>Embryophyta</taxon>
        <taxon>Tracheophyta</taxon>
        <taxon>Spermatophyta</taxon>
        <taxon>Magnoliopsida</taxon>
        <taxon>eudicotyledons</taxon>
        <taxon>Gunneridae</taxon>
        <taxon>Pentapetalae</taxon>
        <taxon>Caryophyllales</taxon>
        <taxon>Caryophyllaceae</taxon>
        <taxon>Caryophylleae</taxon>
        <taxon>Saponaria</taxon>
    </lineage>
</organism>
<dbReference type="GO" id="GO:0080043">
    <property type="term" value="F:quercetin 3-O-glucosyltransferase activity"/>
    <property type="evidence" value="ECO:0007669"/>
    <property type="project" value="TreeGrafter"/>
</dbReference>
<reference evidence="5" key="1">
    <citation type="submission" date="2024-03" db="EMBL/GenBank/DDBJ databases">
        <title>WGS assembly of Saponaria officinalis var. Norfolk2.</title>
        <authorList>
            <person name="Jenkins J."/>
            <person name="Shu S."/>
            <person name="Grimwood J."/>
            <person name="Barry K."/>
            <person name="Goodstein D."/>
            <person name="Schmutz J."/>
            <person name="Leebens-Mack J."/>
            <person name="Osbourn A."/>
        </authorList>
    </citation>
    <scope>NUCLEOTIDE SEQUENCE [LARGE SCALE GENOMIC DNA]</scope>
    <source>
        <strain evidence="5">JIC</strain>
    </source>
</reference>
<evidence type="ECO:0000256" key="4">
    <source>
        <dbReference type="RuleBase" id="RU362057"/>
    </source>
</evidence>
<dbReference type="AlphaFoldDB" id="A0AAW1GSN8"/>